<reference evidence="1 3" key="1">
    <citation type="journal article" date="2013" name="Curr. Biol.">
        <title>Shared signatures of parasitism and phylogenomics unite Cryptomycota and microsporidia.</title>
        <authorList>
            <person name="James T.Y."/>
            <person name="Pelin A."/>
            <person name="Bonen L."/>
            <person name="Ahrendt S."/>
            <person name="Sain D."/>
            <person name="Corradi N."/>
            <person name="Stajich J.E."/>
        </authorList>
    </citation>
    <scope>NUCLEOTIDE SEQUENCE [LARGE SCALE GENOMIC DNA]</scope>
    <source>
        <strain evidence="1 3">CSF55</strain>
        <strain evidence="1 3">CSF55</strain>
    </source>
</reference>
<gene>
    <name evidence="1" type="ORF">O9G_006061</name>
    <name evidence="2" type="ORF">ROZALSC1DRAFT_30394</name>
</gene>
<dbReference type="HOGENOM" id="CLU_821719_0_0_1"/>
<organism evidence="1 3">
    <name type="scientific">Rozella allomycis (strain CSF55)</name>
    <dbReference type="NCBI Taxonomy" id="988480"/>
    <lineage>
        <taxon>Eukaryota</taxon>
        <taxon>Fungi</taxon>
        <taxon>Fungi incertae sedis</taxon>
        <taxon>Cryptomycota</taxon>
        <taxon>Cryptomycota incertae sedis</taxon>
        <taxon>Rozella</taxon>
    </lineage>
</organism>
<reference evidence="2" key="3">
    <citation type="submission" date="2018-08" db="EMBL/GenBank/DDBJ databases">
        <title>Leveraging single-cell genomics to expand the Fungal Tree of Life.</title>
        <authorList>
            <consortium name="DOE Joint Genome Institute"/>
            <person name="Ahrendt S.R."/>
            <person name="Quandt C.A."/>
            <person name="Ciobanu D."/>
            <person name="Clum A."/>
            <person name="Salamov A."/>
            <person name="Andreopoulos B."/>
            <person name="Cheng J.-F."/>
            <person name="Woyke T."/>
            <person name="Pelin A."/>
            <person name="Henrissat B."/>
            <person name="Reynolds N."/>
            <person name="Benny G.L."/>
            <person name="Smith M.E."/>
            <person name="James T.Y."/>
            <person name="Grigoriev I.V."/>
        </authorList>
    </citation>
    <scope>NUCLEOTIDE SEQUENCE</scope>
    <source>
        <strain evidence="2">CSF55</strain>
    </source>
</reference>
<protein>
    <submittedName>
        <fullName evidence="1">Uncharacterized protein</fullName>
    </submittedName>
</protein>
<proteinExistence type="predicted"/>
<keyword evidence="3" id="KW-1185">Reference proteome</keyword>
<evidence type="ECO:0000313" key="2">
    <source>
        <dbReference type="EMBL" id="RKP17844.1"/>
    </source>
</evidence>
<evidence type="ECO:0000313" key="4">
    <source>
        <dbReference type="Proteomes" id="UP000281549"/>
    </source>
</evidence>
<dbReference type="EMBL" id="KE560787">
    <property type="protein sequence ID" value="EPZ35656.1"/>
    <property type="molecule type" value="Genomic_DNA"/>
</dbReference>
<dbReference type="Proteomes" id="UP000030755">
    <property type="component" value="Unassembled WGS sequence"/>
</dbReference>
<accession>A0A075B3Q0</accession>
<name>A0A075B3Q0_ROZAC</name>
<evidence type="ECO:0000313" key="3">
    <source>
        <dbReference type="Proteomes" id="UP000030755"/>
    </source>
</evidence>
<sequence length="338" mass="39088">MYILGSTTKTIEKCSTKPVLRLYGSHDKCHAAPNPDSPNPFDDSYAKPKLIGSTLLVTIEKKKTYISWLNEGDHYDDFHTKVFNTETIFSCKDDIKPNFQDAIAQLSYEAVNKTLISGNNVKEFRQTKKSVGTPKNLVIFVEGIIENNSFLSHCHDFEQLTNYDFKELCSLFSCENLVVLKRRDWIFKTFAHFRKWMSPQVIINGDYGFESYLFDGEKINYCENCCEKCVIEIMTPKGELIQRNIKTLFNDKEELEINALKIAQRAITSIRLTRHLRMTKEVIKNLPKEWLAQLPKILVIGNYSVNSHSHGLCPFESLSDLDFRQEYGKGFLNYMVQK</sequence>
<dbReference type="AlphaFoldDB" id="A0A075B3Q0"/>
<dbReference type="EMBL" id="ML005657">
    <property type="protein sequence ID" value="RKP17844.1"/>
    <property type="molecule type" value="Genomic_DNA"/>
</dbReference>
<reference evidence="4" key="2">
    <citation type="journal article" date="2018" name="Nat. Microbiol.">
        <title>Leveraging single-cell genomics to expand the fungal tree of life.</title>
        <authorList>
            <person name="Ahrendt S.R."/>
            <person name="Quandt C.A."/>
            <person name="Ciobanu D."/>
            <person name="Clum A."/>
            <person name="Salamov A."/>
            <person name="Andreopoulos B."/>
            <person name="Cheng J.F."/>
            <person name="Woyke T."/>
            <person name="Pelin A."/>
            <person name="Henrissat B."/>
            <person name="Reynolds N.K."/>
            <person name="Benny G.L."/>
            <person name="Smith M.E."/>
            <person name="James T.Y."/>
            <person name="Grigoriev I.V."/>
        </authorList>
    </citation>
    <scope>NUCLEOTIDE SEQUENCE [LARGE SCALE GENOMIC DNA]</scope>
    <source>
        <strain evidence="4">CSF55</strain>
    </source>
</reference>
<dbReference type="Proteomes" id="UP000281549">
    <property type="component" value="Unassembled WGS sequence"/>
</dbReference>
<evidence type="ECO:0000313" key="1">
    <source>
        <dbReference type="EMBL" id="EPZ35656.1"/>
    </source>
</evidence>